<evidence type="ECO:0000313" key="3">
    <source>
        <dbReference type="Proteomes" id="UP000518605"/>
    </source>
</evidence>
<proteinExistence type="predicted"/>
<comment type="caution">
    <text evidence="2">The sequence shown here is derived from an EMBL/GenBank/DDBJ whole genome shotgun (WGS) entry which is preliminary data.</text>
</comment>
<dbReference type="Proteomes" id="UP000518605">
    <property type="component" value="Unassembled WGS sequence"/>
</dbReference>
<keyword evidence="3" id="KW-1185">Reference proteome</keyword>
<dbReference type="EMBL" id="JACHXW010000006">
    <property type="protein sequence ID" value="MBB3152384.1"/>
    <property type="molecule type" value="Genomic_DNA"/>
</dbReference>
<dbReference type="PANTHER" id="PTHR43377">
    <property type="entry name" value="BILIVERDIN REDUCTASE A"/>
    <property type="match status" value="1"/>
</dbReference>
<dbReference type="InterPro" id="IPR000683">
    <property type="entry name" value="Gfo/Idh/MocA-like_OxRdtase_N"/>
</dbReference>
<gene>
    <name evidence="2" type="ORF">FHS16_002434</name>
</gene>
<dbReference type="Pfam" id="PF01408">
    <property type="entry name" value="GFO_IDH_MocA"/>
    <property type="match status" value="1"/>
</dbReference>
<feature type="domain" description="Gfo/Idh/MocA-like oxidoreductase N-terminal" evidence="1">
    <location>
        <begin position="5"/>
        <end position="118"/>
    </location>
</feature>
<dbReference type="InterPro" id="IPR036291">
    <property type="entry name" value="NAD(P)-bd_dom_sf"/>
</dbReference>
<dbReference type="InterPro" id="IPR051450">
    <property type="entry name" value="Gfo/Idh/MocA_Oxidoreductases"/>
</dbReference>
<dbReference type="RefSeq" id="WP_183562291.1">
    <property type="nucleotide sequence ID" value="NZ_CBCSLB010000005.1"/>
</dbReference>
<accession>A0A7W5C7X1</accession>
<evidence type="ECO:0000313" key="2">
    <source>
        <dbReference type="EMBL" id="MBB3152384.1"/>
    </source>
</evidence>
<organism evidence="2 3">
    <name type="scientific">Paenibacillus endophyticus</name>
    <dbReference type="NCBI Taxonomy" id="1294268"/>
    <lineage>
        <taxon>Bacteria</taxon>
        <taxon>Bacillati</taxon>
        <taxon>Bacillota</taxon>
        <taxon>Bacilli</taxon>
        <taxon>Bacillales</taxon>
        <taxon>Paenibacillaceae</taxon>
        <taxon>Paenibacillus</taxon>
    </lineage>
</organism>
<protein>
    <submittedName>
        <fullName evidence="2">Putative dehydrogenase</fullName>
    </submittedName>
</protein>
<dbReference type="PANTHER" id="PTHR43377:SF1">
    <property type="entry name" value="BILIVERDIN REDUCTASE A"/>
    <property type="match status" value="1"/>
</dbReference>
<sequence>MSIISFGIVGGGWRAEFYIRIAKAMPDRFHIHAIMVRDEQKGLELEAKWGIRTVRTLRQLMEESSQFSFVVVSVPRLVAPEIMLELAERGIPVLAETPPAADIAGLQALCESMPKDAKIQVAEQYLFQPMHAARIKLAHSGKLGEVSQVQVSAAHDYHGISLIRQLLGIGFEPAEISGQEFESMLMKGPSRQGDPQEEQLAPSIQRIATFRFGNKLAVYDFTGDQYFSWVRRSRMLVRGSKGELVDNEMSYLHDFTTPIYTKLQRVDTGHHGNLEGYYHRGVMAEGEWLYRNPAAPARLSDDEIAIATCLLRMGDYAAGNGPSFYSLAEAAQDHYLALLMDQAIMTGKTIRSTVMNWFSE</sequence>
<name>A0A7W5C7X1_9BACL</name>
<dbReference type="Gene3D" id="3.40.50.720">
    <property type="entry name" value="NAD(P)-binding Rossmann-like Domain"/>
    <property type="match status" value="1"/>
</dbReference>
<reference evidence="2 3" key="1">
    <citation type="submission" date="2020-08" db="EMBL/GenBank/DDBJ databases">
        <title>Genomic Encyclopedia of Type Strains, Phase III (KMG-III): the genomes of soil and plant-associated and newly described type strains.</title>
        <authorList>
            <person name="Whitman W."/>
        </authorList>
    </citation>
    <scope>NUCLEOTIDE SEQUENCE [LARGE SCALE GENOMIC DNA]</scope>
    <source>
        <strain evidence="2 3">CECT 8234</strain>
    </source>
</reference>
<dbReference type="SUPFAM" id="SSF51735">
    <property type="entry name" value="NAD(P)-binding Rossmann-fold domains"/>
    <property type="match status" value="1"/>
</dbReference>
<evidence type="ECO:0000259" key="1">
    <source>
        <dbReference type="Pfam" id="PF01408"/>
    </source>
</evidence>
<dbReference type="AlphaFoldDB" id="A0A7W5C7X1"/>
<dbReference type="GO" id="GO:0000166">
    <property type="term" value="F:nucleotide binding"/>
    <property type="evidence" value="ECO:0007669"/>
    <property type="project" value="InterPro"/>
</dbReference>